<comment type="caution">
    <text evidence="1">The sequence shown here is derived from an EMBL/GenBank/DDBJ whole genome shotgun (WGS) entry which is preliminary data.</text>
</comment>
<dbReference type="EMBL" id="NBIV01000041">
    <property type="protein sequence ID" value="PXF46258.1"/>
    <property type="molecule type" value="Genomic_DNA"/>
</dbReference>
<keyword evidence="2" id="KW-1185">Reference proteome</keyword>
<sequence length="92" mass="9664">MWDLLAGRRRWVLWTAADGAASRDGGAVGGWGLVGQRVFGAEVGVDVEGGLTVGGGLGKRGGRRMKAFVSGRDELGRLVVDVSDVEVVPREQ</sequence>
<gene>
    <name evidence="1" type="ORF">BWQ96_03914</name>
</gene>
<reference evidence="1 2" key="1">
    <citation type="journal article" date="2018" name="Mol. Biol. Evol.">
        <title>Analysis of the draft genome of the red seaweed Gracilariopsis chorda provides insights into genome size evolution in Rhodophyta.</title>
        <authorList>
            <person name="Lee J."/>
            <person name="Yang E.C."/>
            <person name="Graf L."/>
            <person name="Yang J.H."/>
            <person name="Qiu H."/>
            <person name="Zel Zion U."/>
            <person name="Chan C.X."/>
            <person name="Stephens T.G."/>
            <person name="Weber A.P.M."/>
            <person name="Boo G.H."/>
            <person name="Boo S.M."/>
            <person name="Kim K.M."/>
            <person name="Shin Y."/>
            <person name="Jung M."/>
            <person name="Lee S.J."/>
            <person name="Yim H.S."/>
            <person name="Lee J.H."/>
            <person name="Bhattacharya D."/>
            <person name="Yoon H.S."/>
        </authorList>
    </citation>
    <scope>NUCLEOTIDE SEQUENCE [LARGE SCALE GENOMIC DNA]</scope>
    <source>
        <strain evidence="1 2">SKKU-2015</strain>
        <tissue evidence="1">Whole body</tissue>
    </source>
</reference>
<evidence type="ECO:0000313" key="1">
    <source>
        <dbReference type="EMBL" id="PXF46258.1"/>
    </source>
</evidence>
<organism evidence="1 2">
    <name type="scientific">Gracilariopsis chorda</name>
    <dbReference type="NCBI Taxonomy" id="448386"/>
    <lineage>
        <taxon>Eukaryota</taxon>
        <taxon>Rhodophyta</taxon>
        <taxon>Florideophyceae</taxon>
        <taxon>Rhodymeniophycidae</taxon>
        <taxon>Gracilariales</taxon>
        <taxon>Gracilariaceae</taxon>
        <taxon>Gracilariopsis</taxon>
    </lineage>
</organism>
<proteinExistence type="predicted"/>
<name>A0A2V3IVT5_9FLOR</name>
<dbReference type="AlphaFoldDB" id="A0A2V3IVT5"/>
<dbReference type="Proteomes" id="UP000247409">
    <property type="component" value="Unassembled WGS sequence"/>
</dbReference>
<accession>A0A2V3IVT5</accession>
<evidence type="ECO:0000313" key="2">
    <source>
        <dbReference type="Proteomes" id="UP000247409"/>
    </source>
</evidence>
<protein>
    <submittedName>
        <fullName evidence="1">Uncharacterized protein</fullName>
    </submittedName>
</protein>